<feature type="transmembrane region" description="Helical" evidence="1">
    <location>
        <begin position="41"/>
        <end position="65"/>
    </location>
</feature>
<dbReference type="Proteomes" id="UP000564496">
    <property type="component" value="Unassembled WGS sequence"/>
</dbReference>
<evidence type="ECO:0000313" key="2">
    <source>
        <dbReference type="EMBL" id="NYI79436.1"/>
    </source>
</evidence>
<gene>
    <name evidence="2" type="ORF">BJ988_004084</name>
</gene>
<keyword evidence="3" id="KW-1185">Reference proteome</keyword>
<dbReference type="AlphaFoldDB" id="A0A7Z0DPL8"/>
<sequence>MAGRVWICFWAFLRAWLFGVVLGLVTGGVFGTLLVPVVGTVFGGVLGVGMGAIMGLPFAVLVAPVSLVPTSVVADRIWPAVVAAVLAFLLLSKVMFSGASLDPSGDLAIFAGLTAIAGLLTGLFGRAVTRGVRIRALRTPETFVYFAVAGTLVSAARFVMVEEWNQAGPWIALLCAFVGFVGGGILGLVLIGYNLLVTKEPAAE</sequence>
<keyword evidence="1" id="KW-1133">Transmembrane helix</keyword>
<organism evidence="2 3">
    <name type="scientific">Nocardioides panzhihuensis</name>
    <dbReference type="NCBI Taxonomy" id="860243"/>
    <lineage>
        <taxon>Bacteria</taxon>
        <taxon>Bacillati</taxon>
        <taxon>Actinomycetota</taxon>
        <taxon>Actinomycetes</taxon>
        <taxon>Propionibacteriales</taxon>
        <taxon>Nocardioidaceae</taxon>
        <taxon>Nocardioides</taxon>
    </lineage>
</organism>
<accession>A0A7Z0DPL8</accession>
<evidence type="ECO:0000313" key="3">
    <source>
        <dbReference type="Proteomes" id="UP000564496"/>
    </source>
</evidence>
<feature type="transmembrane region" description="Helical" evidence="1">
    <location>
        <begin position="108"/>
        <end position="129"/>
    </location>
</feature>
<comment type="caution">
    <text evidence="2">The sequence shown here is derived from an EMBL/GenBank/DDBJ whole genome shotgun (WGS) entry which is preliminary data.</text>
</comment>
<dbReference type="EMBL" id="JACBZR010000001">
    <property type="protein sequence ID" value="NYI79436.1"/>
    <property type="molecule type" value="Genomic_DNA"/>
</dbReference>
<feature type="transmembrane region" description="Helical" evidence="1">
    <location>
        <begin position="171"/>
        <end position="196"/>
    </location>
</feature>
<proteinExistence type="predicted"/>
<protein>
    <submittedName>
        <fullName evidence="2">FtsH-binding integral membrane protein</fullName>
    </submittedName>
</protein>
<keyword evidence="1" id="KW-0812">Transmembrane</keyword>
<name>A0A7Z0DPL8_9ACTN</name>
<feature type="transmembrane region" description="Helical" evidence="1">
    <location>
        <begin position="141"/>
        <end position="159"/>
    </location>
</feature>
<feature type="transmembrane region" description="Helical" evidence="1">
    <location>
        <begin position="12"/>
        <end position="35"/>
    </location>
</feature>
<feature type="transmembrane region" description="Helical" evidence="1">
    <location>
        <begin position="77"/>
        <end position="96"/>
    </location>
</feature>
<evidence type="ECO:0000256" key="1">
    <source>
        <dbReference type="SAM" id="Phobius"/>
    </source>
</evidence>
<dbReference type="RefSeq" id="WP_179659740.1">
    <property type="nucleotide sequence ID" value="NZ_JACBZR010000001.1"/>
</dbReference>
<keyword evidence="1" id="KW-0472">Membrane</keyword>
<reference evidence="2 3" key="1">
    <citation type="submission" date="2020-07" db="EMBL/GenBank/DDBJ databases">
        <title>Sequencing the genomes of 1000 actinobacteria strains.</title>
        <authorList>
            <person name="Klenk H.-P."/>
        </authorList>
    </citation>
    <scope>NUCLEOTIDE SEQUENCE [LARGE SCALE GENOMIC DNA]</scope>
    <source>
        <strain evidence="2 3">DSM 26487</strain>
    </source>
</reference>